<evidence type="ECO:0000256" key="1">
    <source>
        <dbReference type="SAM" id="MobiDB-lite"/>
    </source>
</evidence>
<gene>
    <name evidence="2" type="ORF">EGW08_002467</name>
</gene>
<name>A0A433U7J5_ELYCH</name>
<reference evidence="2 3" key="1">
    <citation type="submission" date="2019-01" db="EMBL/GenBank/DDBJ databases">
        <title>A draft genome assembly of the solar-powered sea slug Elysia chlorotica.</title>
        <authorList>
            <person name="Cai H."/>
            <person name="Li Q."/>
            <person name="Fang X."/>
            <person name="Li J."/>
            <person name="Curtis N.E."/>
            <person name="Altenburger A."/>
            <person name="Shibata T."/>
            <person name="Feng M."/>
            <person name="Maeda T."/>
            <person name="Schwartz J.A."/>
            <person name="Shigenobu S."/>
            <person name="Lundholm N."/>
            <person name="Nishiyama T."/>
            <person name="Yang H."/>
            <person name="Hasebe M."/>
            <person name="Li S."/>
            <person name="Pierce S.K."/>
            <person name="Wang J."/>
        </authorList>
    </citation>
    <scope>NUCLEOTIDE SEQUENCE [LARGE SCALE GENOMIC DNA]</scope>
    <source>
        <strain evidence="2">EC2010</strain>
        <tissue evidence="2">Whole organism of an adult</tissue>
    </source>
</reference>
<sequence length="99" mass="11856">MFATIGQTVKNQNQQIKSMEKNKCKQKTPKRERGRPCTDFPGIHNRNLHMYLFDKKISSPYQLHFLILILKEEYISSKFVYTPDFWVKFASLNFFPNHK</sequence>
<comment type="caution">
    <text evidence="2">The sequence shown here is derived from an EMBL/GenBank/DDBJ whole genome shotgun (WGS) entry which is preliminary data.</text>
</comment>
<dbReference type="AlphaFoldDB" id="A0A433U7J5"/>
<evidence type="ECO:0000313" key="3">
    <source>
        <dbReference type="Proteomes" id="UP000271974"/>
    </source>
</evidence>
<protein>
    <submittedName>
        <fullName evidence="2">Uncharacterized protein</fullName>
    </submittedName>
</protein>
<feature type="compositionally biased region" description="Polar residues" evidence="1">
    <location>
        <begin position="1"/>
        <end position="17"/>
    </location>
</feature>
<organism evidence="2 3">
    <name type="scientific">Elysia chlorotica</name>
    <name type="common">Eastern emerald elysia</name>
    <name type="synonym">Sea slug</name>
    <dbReference type="NCBI Taxonomy" id="188477"/>
    <lineage>
        <taxon>Eukaryota</taxon>
        <taxon>Metazoa</taxon>
        <taxon>Spiralia</taxon>
        <taxon>Lophotrochozoa</taxon>
        <taxon>Mollusca</taxon>
        <taxon>Gastropoda</taxon>
        <taxon>Heterobranchia</taxon>
        <taxon>Euthyneura</taxon>
        <taxon>Panpulmonata</taxon>
        <taxon>Sacoglossa</taxon>
        <taxon>Placobranchoidea</taxon>
        <taxon>Plakobranchidae</taxon>
        <taxon>Elysia</taxon>
    </lineage>
</organism>
<feature type="region of interest" description="Disordered" evidence="1">
    <location>
        <begin position="1"/>
        <end position="39"/>
    </location>
</feature>
<dbReference type="EMBL" id="RQTK01000048">
    <property type="protein sequence ID" value="RUS89764.1"/>
    <property type="molecule type" value="Genomic_DNA"/>
</dbReference>
<evidence type="ECO:0000313" key="2">
    <source>
        <dbReference type="EMBL" id="RUS89764.1"/>
    </source>
</evidence>
<accession>A0A433U7J5</accession>
<dbReference type="Proteomes" id="UP000271974">
    <property type="component" value="Unassembled WGS sequence"/>
</dbReference>
<feature type="compositionally biased region" description="Basic and acidic residues" evidence="1">
    <location>
        <begin position="18"/>
        <end position="36"/>
    </location>
</feature>
<proteinExistence type="predicted"/>
<keyword evidence="3" id="KW-1185">Reference proteome</keyword>